<feature type="domain" description="Tf2-1-like SH3-like" evidence="1">
    <location>
        <begin position="6"/>
        <end position="71"/>
    </location>
</feature>
<dbReference type="PANTHER" id="PTHR46148:SF59">
    <property type="entry name" value="NUCLEOTIDYLTRANSFERASE, RIBONUCLEASE H"/>
    <property type="match status" value="1"/>
</dbReference>
<sequence length="116" mass="13653">MEFQVGDKVMLKVSPWKGVVRFGKWEKLNPRYVGPFKVLKRVRDVTYKLDLPEELSRVHNTFHVSNLKKCHADEPLAVPLDGLHVDDKLYFVEEPVEIMDREVKWLKRSQIPLVKV</sequence>
<evidence type="ECO:0000259" key="1">
    <source>
        <dbReference type="Pfam" id="PF24626"/>
    </source>
</evidence>
<dbReference type="GO" id="GO:0003964">
    <property type="term" value="F:RNA-directed DNA polymerase activity"/>
    <property type="evidence" value="ECO:0007669"/>
    <property type="project" value="UniProtKB-KW"/>
</dbReference>
<name>A0A699W2Q3_TANCI</name>
<evidence type="ECO:0000313" key="2">
    <source>
        <dbReference type="EMBL" id="GFD40993.1"/>
    </source>
</evidence>
<reference evidence="2" key="1">
    <citation type="journal article" date="2019" name="Sci. Rep.">
        <title>Draft genome of Tanacetum cinerariifolium, the natural source of mosquito coil.</title>
        <authorList>
            <person name="Yamashiro T."/>
            <person name="Shiraishi A."/>
            <person name="Satake H."/>
            <person name="Nakayama K."/>
        </authorList>
    </citation>
    <scope>NUCLEOTIDE SEQUENCE</scope>
</reference>
<proteinExistence type="predicted"/>
<keyword evidence="2" id="KW-0695">RNA-directed DNA polymerase</keyword>
<dbReference type="EMBL" id="BKCJ011543871">
    <property type="protein sequence ID" value="GFD40993.1"/>
    <property type="molecule type" value="Genomic_DNA"/>
</dbReference>
<dbReference type="PANTHER" id="PTHR46148">
    <property type="entry name" value="CHROMO DOMAIN-CONTAINING PROTEIN"/>
    <property type="match status" value="1"/>
</dbReference>
<accession>A0A699W2Q3</accession>
<keyword evidence="2" id="KW-0548">Nucleotidyltransferase</keyword>
<gene>
    <name evidence="2" type="ORF">Tci_912962</name>
</gene>
<keyword evidence="2" id="KW-0808">Transferase</keyword>
<organism evidence="2">
    <name type="scientific">Tanacetum cinerariifolium</name>
    <name type="common">Dalmatian daisy</name>
    <name type="synonym">Chrysanthemum cinerariifolium</name>
    <dbReference type="NCBI Taxonomy" id="118510"/>
    <lineage>
        <taxon>Eukaryota</taxon>
        <taxon>Viridiplantae</taxon>
        <taxon>Streptophyta</taxon>
        <taxon>Embryophyta</taxon>
        <taxon>Tracheophyta</taxon>
        <taxon>Spermatophyta</taxon>
        <taxon>Magnoliopsida</taxon>
        <taxon>eudicotyledons</taxon>
        <taxon>Gunneridae</taxon>
        <taxon>Pentapetalae</taxon>
        <taxon>asterids</taxon>
        <taxon>campanulids</taxon>
        <taxon>Asterales</taxon>
        <taxon>Asteraceae</taxon>
        <taxon>Asteroideae</taxon>
        <taxon>Anthemideae</taxon>
        <taxon>Anthemidinae</taxon>
        <taxon>Tanacetum</taxon>
    </lineage>
</organism>
<dbReference type="InterPro" id="IPR056924">
    <property type="entry name" value="SH3_Tf2-1"/>
</dbReference>
<dbReference type="AlphaFoldDB" id="A0A699W2Q3"/>
<comment type="caution">
    <text evidence="2">The sequence shown here is derived from an EMBL/GenBank/DDBJ whole genome shotgun (WGS) entry which is preliminary data.</text>
</comment>
<protein>
    <submittedName>
        <fullName evidence="2">Putative reverse transcriptase domain-containing protein</fullName>
    </submittedName>
</protein>
<dbReference type="Pfam" id="PF24626">
    <property type="entry name" value="SH3_Tf2-1"/>
    <property type="match status" value="1"/>
</dbReference>